<keyword evidence="2" id="KW-1185">Reference proteome</keyword>
<gene>
    <name evidence="1" type="ORF">HYALB_00000691</name>
</gene>
<name>A0A9N9LV13_9HELO</name>
<dbReference type="Proteomes" id="UP000701801">
    <property type="component" value="Unassembled WGS sequence"/>
</dbReference>
<dbReference type="AlphaFoldDB" id="A0A9N9LV13"/>
<evidence type="ECO:0000313" key="2">
    <source>
        <dbReference type="Proteomes" id="UP000701801"/>
    </source>
</evidence>
<sequence>MAATMAMRTMSGSESSEPVGPAPLLFANWEKLTRVGVGSLTIVGGGVGAEAMVFDELYAAVCLKGDGKADGPSVPPAIVLIGRP</sequence>
<dbReference type="EMBL" id="CAJVRM010000240">
    <property type="protein sequence ID" value="CAG8978021.1"/>
    <property type="molecule type" value="Genomic_DNA"/>
</dbReference>
<proteinExistence type="predicted"/>
<evidence type="ECO:0000313" key="1">
    <source>
        <dbReference type="EMBL" id="CAG8978021.1"/>
    </source>
</evidence>
<organism evidence="1 2">
    <name type="scientific">Hymenoscyphus albidus</name>
    <dbReference type="NCBI Taxonomy" id="595503"/>
    <lineage>
        <taxon>Eukaryota</taxon>
        <taxon>Fungi</taxon>
        <taxon>Dikarya</taxon>
        <taxon>Ascomycota</taxon>
        <taxon>Pezizomycotina</taxon>
        <taxon>Leotiomycetes</taxon>
        <taxon>Helotiales</taxon>
        <taxon>Helotiaceae</taxon>
        <taxon>Hymenoscyphus</taxon>
    </lineage>
</organism>
<comment type="caution">
    <text evidence="1">The sequence shown here is derived from an EMBL/GenBank/DDBJ whole genome shotgun (WGS) entry which is preliminary data.</text>
</comment>
<accession>A0A9N9LV13</accession>
<protein>
    <submittedName>
        <fullName evidence="1">Uncharacterized protein</fullName>
    </submittedName>
</protein>
<reference evidence="1" key="1">
    <citation type="submission" date="2021-07" db="EMBL/GenBank/DDBJ databases">
        <authorList>
            <person name="Durling M."/>
        </authorList>
    </citation>
    <scope>NUCLEOTIDE SEQUENCE</scope>
</reference>